<sequence length="226" mass="25217">MVEHTDSRTYLPLFIDLSDRKVIIFGGGSVGLRKASLFSEYAHTIVVSADFVPELWDLASSSSVELISMDLLFVSDEKLEELVMGAFLVIPATNMVDLNDRIKECARRSGALVNRVDMADDVVIPSVIKRGGLTIGVSTLGSSPAVSKYTRRKIETFITPQYGDMIKLQDQIRTLLKGKVAEQKTRKAILWEILEDRSVWEALDVSYEKGYNIAYSIVQEHISKKG</sequence>
<accession>A0A099SZ40</accession>
<evidence type="ECO:0000256" key="5">
    <source>
        <dbReference type="ARBA" id="ARBA00023244"/>
    </source>
</evidence>
<protein>
    <recommendedName>
        <fullName evidence="2">precorrin-2 dehydrogenase</fullName>
        <ecNumber evidence="2">1.3.1.76</ecNumber>
    </recommendedName>
</protein>
<dbReference type="InterPro" id="IPR042518">
    <property type="entry name" value="SirC_C"/>
</dbReference>
<evidence type="ECO:0000256" key="4">
    <source>
        <dbReference type="ARBA" id="ARBA00023027"/>
    </source>
</evidence>
<dbReference type="SUPFAM" id="SSF75615">
    <property type="entry name" value="Siroheme synthase middle domains-like"/>
    <property type="match status" value="1"/>
</dbReference>
<evidence type="ECO:0000313" key="7">
    <source>
        <dbReference type="EMBL" id="KGK97969.1"/>
    </source>
</evidence>
<dbReference type="PANTHER" id="PTHR35330">
    <property type="entry name" value="SIROHEME BIOSYNTHESIS PROTEIN MET8"/>
    <property type="match status" value="1"/>
</dbReference>
<dbReference type="UniPathway" id="UPA00262">
    <property type="reaction ID" value="UER00222"/>
</dbReference>
<comment type="caution">
    <text evidence="7">The sequence shown here is derived from an EMBL/GenBank/DDBJ whole genome shotgun (WGS) entry which is preliminary data.</text>
</comment>
<dbReference type="InterPro" id="IPR006367">
    <property type="entry name" value="Sirohaem_synthase_N"/>
</dbReference>
<evidence type="ECO:0000256" key="2">
    <source>
        <dbReference type="ARBA" id="ARBA00012400"/>
    </source>
</evidence>
<keyword evidence="3" id="KW-0560">Oxidoreductase</keyword>
<dbReference type="EMBL" id="JRHO01000014">
    <property type="protein sequence ID" value="KGK97969.1"/>
    <property type="molecule type" value="Genomic_DNA"/>
</dbReference>
<comment type="catalytic activity">
    <reaction evidence="6">
        <text>precorrin-2 + NAD(+) = sirohydrochlorin + NADH + 2 H(+)</text>
        <dbReference type="Rhea" id="RHEA:15613"/>
        <dbReference type="ChEBI" id="CHEBI:15378"/>
        <dbReference type="ChEBI" id="CHEBI:57540"/>
        <dbReference type="ChEBI" id="CHEBI:57945"/>
        <dbReference type="ChEBI" id="CHEBI:58351"/>
        <dbReference type="ChEBI" id="CHEBI:58827"/>
        <dbReference type="EC" id="1.3.1.76"/>
    </reaction>
</comment>
<evidence type="ECO:0000256" key="6">
    <source>
        <dbReference type="ARBA" id="ARBA00047561"/>
    </source>
</evidence>
<gene>
    <name evidence="7" type="ORF">LI82_09465</name>
</gene>
<evidence type="ECO:0000256" key="3">
    <source>
        <dbReference type="ARBA" id="ARBA00023002"/>
    </source>
</evidence>
<name>A0A099SZ40_METMT</name>
<dbReference type="OrthoDB" id="10510at2157"/>
<keyword evidence="7" id="KW-0489">Methyltransferase</keyword>
<comment type="pathway">
    <text evidence="1">Porphyrin-containing compound metabolism; siroheme biosynthesis; sirohydrochlorin from precorrin-2: step 1/1.</text>
</comment>
<dbReference type="Pfam" id="PF13241">
    <property type="entry name" value="NAD_binding_7"/>
    <property type="match status" value="1"/>
</dbReference>
<dbReference type="InterPro" id="IPR028161">
    <property type="entry name" value="Met8-like"/>
</dbReference>
<dbReference type="InterPro" id="IPR036291">
    <property type="entry name" value="NAD(P)-bd_dom_sf"/>
</dbReference>
<proteinExistence type="predicted"/>
<dbReference type="PANTHER" id="PTHR35330:SF1">
    <property type="entry name" value="SIROHEME BIOSYNTHESIS PROTEIN MET8"/>
    <property type="match status" value="1"/>
</dbReference>
<keyword evidence="5" id="KW-0627">Porphyrin biosynthesis</keyword>
<dbReference type="GO" id="GO:0008168">
    <property type="term" value="F:methyltransferase activity"/>
    <property type="evidence" value="ECO:0007669"/>
    <property type="project" value="UniProtKB-KW"/>
</dbReference>
<dbReference type="GO" id="GO:0004325">
    <property type="term" value="F:ferrochelatase activity"/>
    <property type="evidence" value="ECO:0007669"/>
    <property type="project" value="InterPro"/>
</dbReference>
<keyword evidence="8" id="KW-1185">Reference proteome</keyword>
<dbReference type="GO" id="GO:0032259">
    <property type="term" value="P:methylation"/>
    <property type="evidence" value="ECO:0007669"/>
    <property type="project" value="UniProtKB-KW"/>
</dbReference>
<dbReference type="GO" id="GO:0019354">
    <property type="term" value="P:siroheme biosynthetic process"/>
    <property type="evidence" value="ECO:0007669"/>
    <property type="project" value="UniProtKB-UniPathway"/>
</dbReference>
<organism evidence="7 8">
    <name type="scientific">Methanococcoides methylutens</name>
    <dbReference type="NCBI Taxonomy" id="2226"/>
    <lineage>
        <taxon>Archaea</taxon>
        <taxon>Methanobacteriati</taxon>
        <taxon>Methanobacteriota</taxon>
        <taxon>Stenosarchaea group</taxon>
        <taxon>Methanomicrobia</taxon>
        <taxon>Methanosarcinales</taxon>
        <taxon>Methanosarcinaceae</taxon>
        <taxon>Methanococcoides</taxon>
    </lineage>
</organism>
<evidence type="ECO:0000313" key="8">
    <source>
        <dbReference type="Proteomes" id="UP000029859"/>
    </source>
</evidence>
<dbReference type="AlphaFoldDB" id="A0A099SZ40"/>
<dbReference type="Gene3D" id="3.40.50.720">
    <property type="entry name" value="NAD(P)-binding Rossmann-like Domain"/>
    <property type="match status" value="1"/>
</dbReference>
<dbReference type="RefSeq" id="WP_048195159.1">
    <property type="nucleotide sequence ID" value="NZ_CAAGSM010000001.1"/>
</dbReference>
<dbReference type="NCBIfam" id="TIGR01470">
    <property type="entry name" value="cysG_Nterm"/>
    <property type="match status" value="1"/>
</dbReference>
<dbReference type="SUPFAM" id="SSF51735">
    <property type="entry name" value="NAD(P)-binding Rossmann-fold domains"/>
    <property type="match status" value="1"/>
</dbReference>
<dbReference type="GO" id="GO:0043115">
    <property type="term" value="F:precorrin-2 dehydrogenase activity"/>
    <property type="evidence" value="ECO:0007669"/>
    <property type="project" value="UniProtKB-EC"/>
</dbReference>
<dbReference type="EC" id="1.3.1.76" evidence="2"/>
<keyword evidence="4" id="KW-0520">NAD</keyword>
<dbReference type="Gene3D" id="1.10.8.610">
    <property type="entry name" value="SirC, precorrin-2 dehydrogenase, C-terminal helical domain-like"/>
    <property type="match status" value="1"/>
</dbReference>
<keyword evidence="7" id="KW-0808">Transferase</keyword>
<evidence type="ECO:0000256" key="1">
    <source>
        <dbReference type="ARBA" id="ARBA00005010"/>
    </source>
</evidence>
<dbReference type="Proteomes" id="UP000029859">
    <property type="component" value="Unassembled WGS sequence"/>
</dbReference>
<reference evidence="7 8" key="1">
    <citation type="submission" date="2014-09" db="EMBL/GenBank/DDBJ databases">
        <title>Draft genome sequence of an obligately methylotrophic methanogen, Methanococcoides methylutens, isolated from marine sediment.</title>
        <authorList>
            <person name="Guan Y."/>
            <person name="Ngugi D.K."/>
            <person name="Blom J."/>
            <person name="Ali S."/>
            <person name="Ferry J.G."/>
            <person name="Stingl U."/>
        </authorList>
    </citation>
    <scope>NUCLEOTIDE SEQUENCE [LARGE SCALE GENOMIC DNA]</scope>
    <source>
        <strain evidence="7 8">DSM 2657</strain>
    </source>
</reference>